<dbReference type="EMBL" id="JAJJMB010001902">
    <property type="protein sequence ID" value="KAI3954577.1"/>
    <property type="molecule type" value="Genomic_DNA"/>
</dbReference>
<sequence length="400" mass="45970">MVFILRNESDIQRFALDWFSYDEDEDIVMKNVNRWIVQAAKRNVEEMNLQIRQHHPAAFEIPHQFLNCKSLTKLEMQVNFGERCTDVILPKSMDLPRLKVLWIHGVSIPNEELSKRLFSSCPVLEKLELYHCDIPNLTISSLSLKNFVYKRFLSSTANVIKLTAPNLKDFWCKSSETQHYSLENCSLLSSVIFDLGLKERVLGDNGEANCNFPSEEEKVYAKHMMEFLRAVYMVKGMELSSGFLEVLSQAPELLDCQPPCLCNLQYLSLDTRWSTTGCLRAITYLLKISPHISFVYLRSKKSNLVDIGDDWEAGLSSPGMLSHLKYVNFDEVEGCDAELKLLSFLLKHATVLRRIYLSFRASIGSLDGVRQMKLFRDKVRALPTASSSVKIKCRFNLRSR</sequence>
<keyword evidence="4" id="KW-1185">Reference proteome</keyword>
<feature type="domain" description="F-box/LRR-repeat protein 15/At3g58940/PEG3-like LRR" evidence="2">
    <location>
        <begin position="32"/>
        <end position="175"/>
    </location>
</feature>
<evidence type="ECO:0000259" key="2">
    <source>
        <dbReference type="Pfam" id="PF24758"/>
    </source>
</evidence>
<dbReference type="Gene3D" id="3.80.10.10">
    <property type="entry name" value="Ribonuclease Inhibitor"/>
    <property type="match status" value="1"/>
</dbReference>
<dbReference type="PANTHER" id="PTHR31900">
    <property type="entry name" value="F-BOX/RNI SUPERFAMILY PROTEIN-RELATED"/>
    <property type="match status" value="1"/>
</dbReference>
<dbReference type="InterPro" id="IPR006566">
    <property type="entry name" value="FBD"/>
</dbReference>
<dbReference type="InterPro" id="IPR050232">
    <property type="entry name" value="FBL13/AtMIF1-like"/>
</dbReference>
<dbReference type="AlphaFoldDB" id="A0AAD4TFL7"/>
<gene>
    <name evidence="3" type="ORF">MKW98_019708</name>
</gene>
<evidence type="ECO:0008006" key="5">
    <source>
        <dbReference type="Google" id="ProtNLM"/>
    </source>
</evidence>
<proteinExistence type="predicted"/>
<feature type="domain" description="FBD" evidence="1">
    <location>
        <begin position="320"/>
        <end position="354"/>
    </location>
</feature>
<dbReference type="SUPFAM" id="SSF52047">
    <property type="entry name" value="RNI-like"/>
    <property type="match status" value="1"/>
</dbReference>
<name>A0AAD4TFL7_9MAGN</name>
<dbReference type="InterPro" id="IPR032675">
    <property type="entry name" value="LRR_dom_sf"/>
</dbReference>
<dbReference type="Pfam" id="PF24758">
    <property type="entry name" value="LRR_At5g56370"/>
    <property type="match status" value="1"/>
</dbReference>
<dbReference type="PANTHER" id="PTHR31900:SF27">
    <property type="entry name" value="FBD DOMAIN-CONTAINING PROTEIN"/>
    <property type="match status" value="1"/>
</dbReference>
<comment type="caution">
    <text evidence="3">The sequence shown here is derived from an EMBL/GenBank/DDBJ whole genome shotgun (WGS) entry which is preliminary data.</text>
</comment>
<dbReference type="InterPro" id="IPR055411">
    <property type="entry name" value="LRR_FXL15/At3g58940/PEG3-like"/>
</dbReference>
<evidence type="ECO:0000313" key="4">
    <source>
        <dbReference type="Proteomes" id="UP001202328"/>
    </source>
</evidence>
<dbReference type="Proteomes" id="UP001202328">
    <property type="component" value="Unassembled WGS sequence"/>
</dbReference>
<evidence type="ECO:0000313" key="3">
    <source>
        <dbReference type="EMBL" id="KAI3954577.1"/>
    </source>
</evidence>
<accession>A0AAD4TFL7</accession>
<evidence type="ECO:0000259" key="1">
    <source>
        <dbReference type="Pfam" id="PF08387"/>
    </source>
</evidence>
<organism evidence="3 4">
    <name type="scientific">Papaver atlanticum</name>
    <dbReference type="NCBI Taxonomy" id="357466"/>
    <lineage>
        <taxon>Eukaryota</taxon>
        <taxon>Viridiplantae</taxon>
        <taxon>Streptophyta</taxon>
        <taxon>Embryophyta</taxon>
        <taxon>Tracheophyta</taxon>
        <taxon>Spermatophyta</taxon>
        <taxon>Magnoliopsida</taxon>
        <taxon>Ranunculales</taxon>
        <taxon>Papaveraceae</taxon>
        <taxon>Papaveroideae</taxon>
        <taxon>Papaver</taxon>
    </lineage>
</organism>
<dbReference type="Pfam" id="PF08387">
    <property type="entry name" value="FBD"/>
    <property type="match status" value="1"/>
</dbReference>
<protein>
    <recommendedName>
        <fullName evidence="5">FBD domain-containing protein</fullName>
    </recommendedName>
</protein>
<reference evidence="3" key="1">
    <citation type="submission" date="2022-04" db="EMBL/GenBank/DDBJ databases">
        <title>A functionally conserved STORR gene fusion in Papaver species that diverged 16.8 million years ago.</title>
        <authorList>
            <person name="Catania T."/>
        </authorList>
    </citation>
    <scope>NUCLEOTIDE SEQUENCE</scope>
    <source>
        <strain evidence="3">S-188037</strain>
    </source>
</reference>